<dbReference type="InterPro" id="IPR029069">
    <property type="entry name" value="HotDog_dom_sf"/>
</dbReference>
<dbReference type="CDD" id="cd03441">
    <property type="entry name" value="R_hydratase_like"/>
    <property type="match status" value="1"/>
</dbReference>
<accession>D2XBK2</accession>
<name>D2XBK2_9BACT</name>
<dbReference type="InterPro" id="IPR039569">
    <property type="entry name" value="FAS1-like_DH_region"/>
</dbReference>
<protein>
    <recommendedName>
        <fullName evidence="1">FAS1-like dehydratase domain-containing protein</fullName>
    </recommendedName>
</protein>
<dbReference type="InterPro" id="IPR050965">
    <property type="entry name" value="UPF0336/Enoyl-CoA_hydratase"/>
</dbReference>
<dbReference type="PANTHER" id="PTHR43437">
    <property type="entry name" value="HYDROXYACYL-THIOESTER DEHYDRATASE TYPE 2, MITOCHONDRIAL-RELATED"/>
    <property type="match status" value="1"/>
</dbReference>
<feature type="domain" description="FAS1-like dehydratase" evidence="1">
    <location>
        <begin position="12"/>
        <end position="134"/>
    </location>
</feature>
<reference evidence="2" key="1">
    <citation type="journal article" date="2010" name="J. Bacteriol.">
        <title>Combined genomic and proteomic approaches identify gene clusters involved in anaerobic 2-methylnaphthalene degradation in the sulfate-reducing enrichment culture N47.</title>
        <authorList>
            <person name="Selesi D."/>
            <person name="Jehmlich N."/>
            <person name="von Bergen M."/>
            <person name="Schmidt F."/>
            <person name="Rattei T."/>
            <person name="Tischler P."/>
            <person name="Lueders T."/>
            <person name="Meckenstock R.U."/>
        </authorList>
    </citation>
    <scope>NUCLEOTIDE SEQUENCE</scope>
</reference>
<dbReference type="AlphaFoldDB" id="D2XBK2"/>
<evidence type="ECO:0000259" key="1">
    <source>
        <dbReference type="Pfam" id="PF13452"/>
    </source>
</evidence>
<feature type="non-terminal residue" evidence="2">
    <location>
        <position position="145"/>
    </location>
</feature>
<dbReference type="EMBL" id="GU080124">
    <property type="protein sequence ID" value="ADB04321.1"/>
    <property type="molecule type" value="Genomic_DNA"/>
</dbReference>
<dbReference type="Pfam" id="PF13452">
    <property type="entry name" value="FAS1_DH_region"/>
    <property type="match status" value="1"/>
</dbReference>
<dbReference type="SUPFAM" id="SSF54637">
    <property type="entry name" value="Thioesterase/thiol ester dehydrase-isomerase"/>
    <property type="match status" value="1"/>
</dbReference>
<dbReference type="Gene3D" id="3.10.129.10">
    <property type="entry name" value="Hotdog Thioesterase"/>
    <property type="match status" value="1"/>
</dbReference>
<dbReference type="GO" id="GO:0006633">
    <property type="term" value="P:fatty acid biosynthetic process"/>
    <property type="evidence" value="ECO:0007669"/>
    <property type="project" value="TreeGrafter"/>
</dbReference>
<proteinExistence type="predicted"/>
<evidence type="ECO:0000313" key="2">
    <source>
        <dbReference type="EMBL" id="ADB04321.1"/>
    </source>
</evidence>
<dbReference type="GO" id="GO:0019171">
    <property type="term" value="F:(3R)-hydroxyacyl-[acyl-carrier-protein] dehydratase activity"/>
    <property type="evidence" value="ECO:0007669"/>
    <property type="project" value="TreeGrafter"/>
</dbReference>
<organism evidence="2">
    <name type="scientific">bacterium enrichment culture clone N47</name>
    <dbReference type="NCBI Taxonomy" id="700510"/>
    <lineage>
        <taxon>Bacteria</taxon>
        <taxon>environmental samples</taxon>
    </lineage>
</organism>
<sequence>MKEILYDDLIKGMQLPDMTYALTDDVIDKYLEAIDDLNPLYLDEEFAKKTPFNGRIVPPISMAIYSTVSSVIKPLKQKTPPGLIHASQKFEFTGLVRPGDELLIKTIVEDKYEKKGRKYVVFKSEVFNKDGQKIGTSWLSPIWPK</sequence>
<dbReference type="PANTHER" id="PTHR43437:SF3">
    <property type="entry name" value="HYDROXYACYL-THIOESTER DEHYDRATASE TYPE 2, MITOCHONDRIAL"/>
    <property type="match status" value="1"/>
</dbReference>